<name>A0A5M9K655_MONFR</name>
<reference evidence="1 2" key="1">
    <citation type="submission" date="2019-06" db="EMBL/GenBank/DDBJ databases">
        <title>Genome Sequence of the Brown Rot Fungal Pathogen Monilinia fructicola.</title>
        <authorList>
            <person name="De Miccolis Angelini R.M."/>
            <person name="Landi L."/>
            <person name="Abate D."/>
            <person name="Pollastro S."/>
            <person name="Romanazzi G."/>
            <person name="Faretra F."/>
        </authorList>
    </citation>
    <scope>NUCLEOTIDE SEQUENCE [LARGE SCALE GENOMIC DNA]</scope>
    <source>
        <strain evidence="1 2">Mfrc123</strain>
    </source>
</reference>
<proteinExistence type="predicted"/>
<dbReference type="GO" id="GO:0020037">
    <property type="term" value="F:heme binding"/>
    <property type="evidence" value="ECO:0007669"/>
    <property type="project" value="InterPro"/>
</dbReference>
<gene>
    <name evidence="1" type="ORF">EYC84_006521</name>
</gene>
<evidence type="ECO:0000313" key="2">
    <source>
        <dbReference type="Proteomes" id="UP000322873"/>
    </source>
</evidence>
<dbReference type="InterPro" id="IPR036396">
    <property type="entry name" value="Cyt_P450_sf"/>
</dbReference>
<evidence type="ECO:0008006" key="3">
    <source>
        <dbReference type="Google" id="ProtNLM"/>
    </source>
</evidence>
<evidence type="ECO:0000313" key="1">
    <source>
        <dbReference type="EMBL" id="KAA8576390.1"/>
    </source>
</evidence>
<dbReference type="EMBL" id="VICG01000001">
    <property type="protein sequence ID" value="KAA8576390.1"/>
    <property type="molecule type" value="Genomic_DNA"/>
</dbReference>
<dbReference type="Proteomes" id="UP000322873">
    <property type="component" value="Unassembled WGS sequence"/>
</dbReference>
<dbReference type="SUPFAM" id="SSF48264">
    <property type="entry name" value="Cytochrome P450"/>
    <property type="match status" value="1"/>
</dbReference>
<dbReference type="GO" id="GO:0004497">
    <property type="term" value="F:monooxygenase activity"/>
    <property type="evidence" value="ECO:0007669"/>
    <property type="project" value="InterPro"/>
</dbReference>
<protein>
    <recommendedName>
        <fullName evidence="3">Cytochrome P450</fullName>
    </recommendedName>
</protein>
<dbReference type="AlphaFoldDB" id="A0A5M9K655"/>
<dbReference type="Gene3D" id="1.10.630.10">
    <property type="entry name" value="Cytochrome P450"/>
    <property type="match status" value="1"/>
</dbReference>
<dbReference type="GO" id="GO:0016705">
    <property type="term" value="F:oxidoreductase activity, acting on paired donors, with incorporation or reduction of molecular oxygen"/>
    <property type="evidence" value="ECO:0007669"/>
    <property type="project" value="InterPro"/>
</dbReference>
<keyword evidence="2" id="KW-1185">Reference proteome</keyword>
<comment type="caution">
    <text evidence="1">The sequence shown here is derived from an EMBL/GenBank/DDBJ whole genome shotgun (WGS) entry which is preliminary data.</text>
</comment>
<sequence length="83" mass="9821">MSYHMILHKGYKDIYGHRVGRPQLEKERHFYDGMPGGAANILSANNSDHPRFRRVLSHGFSEKAMREQETLMNVYIDLPWFRD</sequence>
<dbReference type="GO" id="GO:0005506">
    <property type="term" value="F:iron ion binding"/>
    <property type="evidence" value="ECO:0007669"/>
    <property type="project" value="InterPro"/>
</dbReference>
<accession>A0A5M9K655</accession>
<organism evidence="1 2">
    <name type="scientific">Monilinia fructicola</name>
    <name type="common">Brown rot fungus</name>
    <name type="synonym">Ciboria fructicola</name>
    <dbReference type="NCBI Taxonomy" id="38448"/>
    <lineage>
        <taxon>Eukaryota</taxon>
        <taxon>Fungi</taxon>
        <taxon>Dikarya</taxon>
        <taxon>Ascomycota</taxon>
        <taxon>Pezizomycotina</taxon>
        <taxon>Leotiomycetes</taxon>
        <taxon>Helotiales</taxon>
        <taxon>Sclerotiniaceae</taxon>
        <taxon>Monilinia</taxon>
    </lineage>
</organism>